<name>A0ABV3HY60_9ACTN</name>
<reference evidence="1 2" key="1">
    <citation type="submission" date="2024-06" db="EMBL/GenBank/DDBJ databases">
        <title>The Natural Products Discovery Center: Release of the First 8490 Sequenced Strains for Exploring Actinobacteria Biosynthetic Diversity.</title>
        <authorList>
            <person name="Kalkreuter E."/>
            <person name="Kautsar S.A."/>
            <person name="Yang D."/>
            <person name="Bader C.D."/>
            <person name="Teijaro C.N."/>
            <person name="Fluegel L."/>
            <person name="Davis C.M."/>
            <person name="Simpson J.R."/>
            <person name="Lauterbach L."/>
            <person name="Steele A.D."/>
            <person name="Gui C."/>
            <person name="Meng S."/>
            <person name="Li G."/>
            <person name="Viehrig K."/>
            <person name="Ye F."/>
            <person name="Su P."/>
            <person name="Kiefer A.F."/>
            <person name="Nichols A."/>
            <person name="Cepeda A.J."/>
            <person name="Yan W."/>
            <person name="Fan B."/>
            <person name="Jiang Y."/>
            <person name="Adhikari A."/>
            <person name="Zheng C.-J."/>
            <person name="Schuster L."/>
            <person name="Cowan T.M."/>
            <person name="Smanski M.J."/>
            <person name="Chevrette M.G."/>
            <person name="De Carvalho L.P.S."/>
            <person name="Shen B."/>
        </authorList>
    </citation>
    <scope>NUCLEOTIDE SEQUENCE [LARGE SCALE GENOMIC DNA]</scope>
    <source>
        <strain evidence="1 2">NPDC049344</strain>
    </source>
</reference>
<sequence length="91" mass="10557">MDLDDDLDRLSRDELVAEVRALRGGIRAHRDSSGHDLCWHHPQLWGLLPERVEPEVAVPPWPRFMRGCVRYRESLQEQLPDAPVDDREYGG</sequence>
<evidence type="ECO:0000313" key="1">
    <source>
        <dbReference type="EMBL" id="MEV4683529.1"/>
    </source>
</evidence>
<proteinExistence type="predicted"/>
<dbReference type="RefSeq" id="WP_364597134.1">
    <property type="nucleotide sequence ID" value="NZ_JBFAQK010000033.1"/>
</dbReference>
<comment type="caution">
    <text evidence="1">The sequence shown here is derived from an EMBL/GenBank/DDBJ whole genome shotgun (WGS) entry which is preliminary data.</text>
</comment>
<organism evidence="1 2">
    <name type="scientific">Streptomyces kurssanovii</name>
    <dbReference type="NCBI Taxonomy" id="67312"/>
    <lineage>
        <taxon>Bacteria</taxon>
        <taxon>Bacillati</taxon>
        <taxon>Actinomycetota</taxon>
        <taxon>Actinomycetes</taxon>
        <taxon>Kitasatosporales</taxon>
        <taxon>Streptomycetaceae</taxon>
        <taxon>Streptomyces</taxon>
    </lineage>
</organism>
<gene>
    <name evidence="1" type="ORF">AB0K36_22405</name>
</gene>
<protein>
    <submittedName>
        <fullName evidence="1">Uncharacterized protein</fullName>
    </submittedName>
</protein>
<keyword evidence="2" id="KW-1185">Reference proteome</keyword>
<dbReference type="Proteomes" id="UP001552521">
    <property type="component" value="Unassembled WGS sequence"/>
</dbReference>
<accession>A0ABV3HY60</accession>
<dbReference type="EMBL" id="JBFAQK010000033">
    <property type="protein sequence ID" value="MEV4683529.1"/>
    <property type="molecule type" value="Genomic_DNA"/>
</dbReference>
<evidence type="ECO:0000313" key="2">
    <source>
        <dbReference type="Proteomes" id="UP001552521"/>
    </source>
</evidence>